<feature type="transmembrane region" description="Helical" evidence="1">
    <location>
        <begin position="137"/>
        <end position="156"/>
    </location>
</feature>
<proteinExistence type="predicted"/>
<evidence type="ECO:0000256" key="1">
    <source>
        <dbReference type="SAM" id="Phobius"/>
    </source>
</evidence>
<name>A0A1Q2LGE0_9HELI</name>
<feature type="transmembrane region" description="Helical" evidence="1">
    <location>
        <begin position="97"/>
        <end position="117"/>
    </location>
</feature>
<organism evidence="2 3">
    <name type="scientific">Helicobacter bilis</name>
    <dbReference type="NCBI Taxonomy" id="37372"/>
    <lineage>
        <taxon>Bacteria</taxon>
        <taxon>Pseudomonadati</taxon>
        <taxon>Campylobacterota</taxon>
        <taxon>Epsilonproteobacteria</taxon>
        <taxon>Campylobacterales</taxon>
        <taxon>Helicobacteraceae</taxon>
        <taxon>Helicobacter</taxon>
    </lineage>
</organism>
<gene>
    <name evidence="2" type="ORF">XJ32_04540</name>
</gene>
<accession>A0A1Q2LGE0</accession>
<protein>
    <submittedName>
        <fullName evidence="2">Uncharacterized protein</fullName>
    </submittedName>
</protein>
<evidence type="ECO:0000313" key="3">
    <source>
        <dbReference type="Proteomes" id="UP000188298"/>
    </source>
</evidence>
<feature type="transmembrane region" description="Helical" evidence="1">
    <location>
        <begin position="12"/>
        <end position="34"/>
    </location>
</feature>
<keyword evidence="1" id="KW-0472">Membrane</keyword>
<reference evidence="2 3" key="1">
    <citation type="submission" date="2017-02" db="EMBL/GenBank/DDBJ databases">
        <title>Whole genome sequencing of Helicobacter bilis strain AAQJH.</title>
        <authorList>
            <person name="Conlan S."/>
            <person name="Thomas P.J."/>
            <person name="Mullikin J."/>
            <person name="Palmore T.N."/>
            <person name="Frank K.M."/>
            <person name="Segre J.A."/>
        </authorList>
    </citation>
    <scope>NUCLEOTIDE SEQUENCE [LARGE SCALE GENOMIC DNA]</scope>
    <source>
        <strain evidence="2 3">AAQJH</strain>
    </source>
</reference>
<dbReference type="KEGG" id="hbl:XJ32_04540"/>
<feature type="transmembrane region" description="Helical" evidence="1">
    <location>
        <begin position="54"/>
        <end position="85"/>
    </location>
</feature>
<sequence length="158" mass="18647">MTYKRTKTKHITFIVLGIIAYLFYVMMSDIYPILPPLMGVLFLIFHKHYNDEKFYISTIVLICLFFYEFDKTLLVGVIPCVFFIVRFFVAEQLESIVLINAPFVLVYVCSLYLLYFAGLLLCNVLFKTPMLSFSTIYMYYLIVDCIIALIYYYLAIKE</sequence>
<keyword evidence="1" id="KW-0812">Transmembrane</keyword>
<dbReference type="EMBL" id="CP019645">
    <property type="protein sequence ID" value="AQQ59483.1"/>
    <property type="molecule type" value="Genomic_DNA"/>
</dbReference>
<dbReference type="RefSeq" id="WP_077388491.1">
    <property type="nucleotide sequence ID" value="NZ_CP019645.1"/>
</dbReference>
<dbReference type="AlphaFoldDB" id="A0A1Q2LGE0"/>
<keyword evidence="1" id="KW-1133">Transmembrane helix</keyword>
<evidence type="ECO:0000313" key="2">
    <source>
        <dbReference type="EMBL" id="AQQ59483.1"/>
    </source>
</evidence>
<dbReference type="Proteomes" id="UP000188298">
    <property type="component" value="Chromosome"/>
</dbReference>